<dbReference type="AlphaFoldDB" id="A0A645J7A8"/>
<keyword evidence="3" id="KW-1003">Cell membrane</keyword>
<evidence type="ECO:0000256" key="4">
    <source>
        <dbReference type="ARBA" id="ARBA00022519"/>
    </source>
</evidence>
<dbReference type="PANTHER" id="PTHR35011:SF2">
    <property type="entry name" value="2,3-DIKETO-L-GULONATE TRAP TRANSPORTER SMALL PERMEASE PROTEIN YIAM"/>
    <property type="match status" value="1"/>
</dbReference>
<dbReference type="GO" id="GO:0015740">
    <property type="term" value="P:C4-dicarboxylate transport"/>
    <property type="evidence" value="ECO:0007669"/>
    <property type="project" value="TreeGrafter"/>
</dbReference>
<evidence type="ECO:0000256" key="3">
    <source>
        <dbReference type="ARBA" id="ARBA00022475"/>
    </source>
</evidence>
<dbReference type="GO" id="GO:0022857">
    <property type="term" value="F:transmembrane transporter activity"/>
    <property type="evidence" value="ECO:0007669"/>
    <property type="project" value="TreeGrafter"/>
</dbReference>
<evidence type="ECO:0000256" key="8">
    <source>
        <dbReference type="SAM" id="Phobius"/>
    </source>
</evidence>
<dbReference type="InterPro" id="IPR055348">
    <property type="entry name" value="DctQ"/>
</dbReference>
<protein>
    <submittedName>
        <fullName evidence="10">C4-dicarboxylate TRAP transporter small permease protein DctQ</fullName>
    </submittedName>
</protein>
<keyword evidence="4" id="KW-0997">Cell inner membrane</keyword>
<dbReference type="InterPro" id="IPR007387">
    <property type="entry name" value="TRAP_DctQ"/>
</dbReference>
<evidence type="ECO:0000256" key="7">
    <source>
        <dbReference type="ARBA" id="ARBA00023136"/>
    </source>
</evidence>
<sequence length="111" mass="12195">MFIWASVLGAAVGIHEHIHIGIDVVVNHFPLPLRTVVRVIVQVAIIIMCLILIIFGMKMVGMTAKQISPALHLPMKYVYLAAPVGGVFMIIYLLEGIYLDIKKGKEGKSPC</sequence>
<dbReference type="Pfam" id="PF04290">
    <property type="entry name" value="DctQ"/>
    <property type="match status" value="1"/>
</dbReference>
<evidence type="ECO:0000259" key="9">
    <source>
        <dbReference type="Pfam" id="PF04290"/>
    </source>
</evidence>
<accession>A0A645J7A8</accession>
<keyword evidence="7 8" id="KW-0472">Membrane</keyword>
<feature type="transmembrane region" description="Helical" evidence="8">
    <location>
        <begin position="77"/>
        <end position="99"/>
    </location>
</feature>
<evidence type="ECO:0000256" key="2">
    <source>
        <dbReference type="ARBA" id="ARBA00022448"/>
    </source>
</evidence>
<keyword evidence="2" id="KW-0813">Transport</keyword>
<feature type="transmembrane region" description="Helical" evidence="8">
    <location>
        <begin position="36"/>
        <end position="57"/>
    </location>
</feature>
<comment type="caution">
    <text evidence="10">The sequence shown here is derived from an EMBL/GenBank/DDBJ whole genome shotgun (WGS) entry which is preliminary data.</text>
</comment>
<gene>
    <name evidence="10" type="primary">dctQ_4</name>
    <name evidence="10" type="ORF">SDC9_204042</name>
</gene>
<evidence type="ECO:0000256" key="6">
    <source>
        <dbReference type="ARBA" id="ARBA00022989"/>
    </source>
</evidence>
<dbReference type="EMBL" id="VSSQ01126590">
    <property type="protein sequence ID" value="MPN56354.1"/>
    <property type="molecule type" value="Genomic_DNA"/>
</dbReference>
<proteinExistence type="predicted"/>
<feature type="domain" description="Tripartite ATP-independent periplasmic transporters DctQ component" evidence="9">
    <location>
        <begin position="1"/>
        <end position="101"/>
    </location>
</feature>
<evidence type="ECO:0000313" key="10">
    <source>
        <dbReference type="EMBL" id="MPN56354.1"/>
    </source>
</evidence>
<keyword evidence="6 8" id="KW-1133">Transmembrane helix</keyword>
<evidence type="ECO:0000256" key="1">
    <source>
        <dbReference type="ARBA" id="ARBA00004429"/>
    </source>
</evidence>
<comment type="subcellular location">
    <subcellularLocation>
        <location evidence="1">Cell inner membrane</location>
        <topology evidence="1">Multi-pass membrane protein</topology>
    </subcellularLocation>
</comment>
<name>A0A645J7A8_9ZZZZ</name>
<organism evidence="10">
    <name type="scientific">bioreactor metagenome</name>
    <dbReference type="NCBI Taxonomy" id="1076179"/>
    <lineage>
        <taxon>unclassified sequences</taxon>
        <taxon>metagenomes</taxon>
        <taxon>ecological metagenomes</taxon>
    </lineage>
</organism>
<reference evidence="10" key="1">
    <citation type="submission" date="2019-08" db="EMBL/GenBank/DDBJ databases">
        <authorList>
            <person name="Kucharzyk K."/>
            <person name="Murdoch R.W."/>
            <person name="Higgins S."/>
            <person name="Loffler F."/>
        </authorList>
    </citation>
    <scope>NUCLEOTIDE SEQUENCE</scope>
</reference>
<dbReference type="GO" id="GO:0005886">
    <property type="term" value="C:plasma membrane"/>
    <property type="evidence" value="ECO:0007669"/>
    <property type="project" value="UniProtKB-SubCell"/>
</dbReference>
<keyword evidence="5 8" id="KW-0812">Transmembrane</keyword>
<dbReference type="PANTHER" id="PTHR35011">
    <property type="entry name" value="2,3-DIKETO-L-GULONATE TRAP TRANSPORTER SMALL PERMEASE PROTEIN YIAM"/>
    <property type="match status" value="1"/>
</dbReference>
<evidence type="ECO:0000256" key="5">
    <source>
        <dbReference type="ARBA" id="ARBA00022692"/>
    </source>
</evidence>